<keyword evidence="2" id="KW-1185">Reference proteome</keyword>
<sequence>MIKLCPTFTFQNMEVLCVTYAPLFPSAECNSRFASFAEPKGIGGTRGQNQFLILVLEDAFRRSKIWLLKYPYLSRIIFLAVISGRLILSINRPLMTESNSSFPFKLNIGTLDQSQK</sequence>
<proteinExistence type="predicted"/>
<protein>
    <submittedName>
        <fullName evidence="1">Uncharacterized protein</fullName>
    </submittedName>
</protein>
<evidence type="ECO:0000313" key="1">
    <source>
        <dbReference type="EMBL" id="CAB0020740.1"/>
    </source>
</evidence>
<evidence type="ECO:0000313" key="2">
    <source>
        <dbReference type="Proteomes" id="UP000479000"/>
    </source>
</evidence>
<organism evidence="1 2">
    <name type="scientific">Nesidiocoris tenuis</name>
    <dbReference type="NCBI Taxonomy" id="355587"/>
    <lineage>
        <taxon>Eukaryota</taxon>
        <taxon>Metazoa</taxon>
        <taxon>Ecdysozoa</taxon>
        <taxon>Arthropoda</taxon>
        <taxon>Hexapoda</taxon>
        <taxon>Insecta</taxon>
        <taxon>Pterygota</taxon>
        <taxon>Neoptera</taxon>
        <taxon>Paraneoptera</taxon>
        <taxon>Hemiptera</taxon>
        <taxon>Heteroptera</taxon>
        <taxon>Panheteroptera</taxon>
        <taxon>Cimicomorpha</taxon>
        <taxon>Miridae</taxon>
        <taxon>Dicyphina</taxon>
        <taxon>Nesidiocoris</taxon>
    </lineage>
</organism>
<accession>A0A6H5HV66</accession>
<reference evidence="1 2" key="1">
    <citation type="submission" date="2020-02" db="EMBL/GenBank/DDBJ databases">
        <authorList>
            <person name="Ferguson B K."/>
        </authorList>
    </citation>
    <scope>NUCLEOTIDE SEQUENCE [LARGE SCALE GENOMIC DNA]</scope>
</reference>
<dbReference type="Proteomes" id="UP000479000">
    <property type="component" value="Unassembled WGS sequence"/>
</dbReference>
<gene>
    <name evidence="1" type="ORF">NTEN_LOCUS24292</name>
</gene>
<dbReference type="EMBL" id="CADCXU010035671">
    <property type="protein sequence ID" value="CAB0020740.1"/>
    <property type="molecule type" value="Genomic_DNA"/>
</dbReference>
<name>A0A6H5HV66_9HEMI</name>
<dbReference type="AlphaFoldDB" id="A0A6H5HV66"/>